<evidence type="ECO:0000313" key="9">
    <source>
        <dbReference type="EMBL" id="ADN02331.1"/>
    </source>
</evidence>
<comment type="subcellular location">
    <subcellularLocation>
        <location evidence="1 7">Cell membrane</location>
        <topology evidence="1 7">Multi-pass membrane protein</topology>
    </subcellularLocation>
</comment>
<evidence type="ECO:0000256" key="5">
    <source>
        <dbReference type="ARBA" id="ARBA00022989"/>
    </source>
</evidence>
<sequence>MREQRLLLRRVVFTLGVAVLAAVYLLPLMYGLSMSLKTRDQIASAKLSILPLSPRTWEYEGRQYDLYEVPVDGEVRILAMMKRGRTSSVFMDPQQPGEQIVWEGNWRTLDRVWKVDPQWSNFAEAWKATKFPVLLKNTVLYAVITTFGTVLSSLLVAYGFARFSFPGKNVLFVVLMSTIILPSAVTSIPTYAMFYFLGWVGTWLPLMVPAFFSNAYNVFLLRQFLMGIPRELDEAARIDGAGPLRTLFQIIAPQATPAIIAVALFHFFFAWNDFFGPLIYLSGKGDLYPISIGLTVFNNMYTSQNHLIQAAALIASVIPLVVFAFAQRVFMQRLIDTGVFK</sequence>
<gene>
    <name evidence="9" type="ordered locus">STHERM_c13910</name>
</gene>
<feature type="transmembrane region" description="Helical" evidence="7">
    <location>
        <begin position="170"/>
        <end position="197"/>
    </location>
</feature>
<dbReference type="GO" id="GO:0005886">
    <property type="term" value="C:plasma membrane"/>
    <property type="evidence" value="ECO:0007669"/>
    <property type="project" value="UniProtKB-SubCell"/>
</dbReference>
<dbReference type="HOGENOM" id="CLU_016047_1_1_12"/>
<reference key="1">
    <citation type="submission" date="2009-08" db="EMBL/GenBank/DDBJ databases">
        <title>The genome sequence of Spirochaeta thermophila DSM6192.</title>
        <authorList>
            <person name="Angelov A."/>
            <person name="Mientus M."/>
            <person name="Wittenberg S."/>
            <person name="Lehmann R."/>
            <person name="Liesegang H."/>
            <person name="Daniel R."/>
            <person name="Liebl W."/>
        </authorList>
    </citation>
    <scope>NUCLEOTIDE SEQUENCE</scope>
    <source>
        <strain>DSM 6192</strain>
    </source>
</reference>
<protein>
    <submittedName>
        <fullName evidence="9">Transporter</fullName>
    </submittedName>
</protein>
<evidence type="ECO:0000259" key="8">
    <source>
        <dbReference type="PROSITE" id="PS50928"/>
    </source>
</evidence>
<proteinExistence type="inferred from homology"/>
<feature type="transmembrane region" description="Helical" evidence="7">
    <location>
        <begin position="246"/>
        <end position="271"/>
    </location>
</feature>
<evidence type="ECO:0000256" key="4">
    <source>
        <dbReference type="ARBA" id="ARBA00022692"/>
    </source>
</evidence>
<dbReference type="InterPro" id="IPR000515">
    <property type="entry name" value="MetI-like"/>
</dbReference>
<keyword evidence="6 7" id="KW-0472">Membrane</keyword>
<dbReference type="eggNOG" id="COG0395">
    <property type="taxonomic scope" value="Bacteria"/>
</dbReference>
<dbReference type="CDD" id="cd06261">
    <property type="entry name" value="TM_PBP2"/>
    <property type="match status" value="1"/>
</dbReference>
<name>E0RUB0_WINT6</name>
<keyword evidence="2 7" id="KW-0813">Transport</keyword>
<reference evidence="9 10" key="2">
    <citation type="journal article" date="2010" name="J. Bacteriol.">
        <title>Genome sequence of the polysaccharide-degrading, thermophilic anaerobe Spirochaeta thermophila DSM 6192.</title>
        <authorList>
            <person name="Angelov A."/>
            <person name="Liebl S."/>
            <person name="Ballschmiter M."/>
            <person name="Bomeke M."/>
            <person name="Lehmann R."/>
            <person name="Liesegang H."/>
            <person name="Daniel R."/>
            <person name="Liebl W."/>
        </authorList>
    </citation>
    <scope>NUCLEOTIDE SEQUENCE [LARGE SCALE GENOMIC DNA]</scope>
    <source>
        <strain evidence="10">ATCC 49972 / DSM 6192 / RI 19.B1</strain>
    </source>
</reference>
<evidence type="ECO:0000256" key="7">
    <source>
        <dbReference type="RuleBase" id="RU363032"/>
    </source>
</evidence>
<evidence type="ECO:0000256" key="1">
    <source>
        <dbReference type="ARBA" id="ARBA00004651"/>
    </source>
</evidence>
<dbReference type="PANTHER" id="PTHR43744:SF6">
    <property type="entry name" value="ABC TRANSPORTER PERMEASE PROTEIN YESQ-RELATED"/>
    <property type="match status" value="1"/>
</dbReference>
<dbReference type="Pfam" id="PF00528">
    <property type="entry name" value="BPD_transp_1"/>
    <property type="match status" value="1"/>
</dbReference>
<dbReference type="PaxDb" id="665571-STHERM_c13910"/>
<feature type="transmembrane region" description="Helical" evidence="7">
    <location>
        <begin position="203"/>
        <end position="225"/>
    </location>
</feature>
<feature type="transmembrane region" description="Helical" evidence="7">
    <location>
        <begin position="12"/>
        <end position="30"/>
    </location>
</feature>
<feature type="domain" description="ABC transmembrane type-1" evidence="8">
    <location>
        <begin position="135"/>
        <end position="326"/>
    </location>
</feature>
<dbReference type="RefSeq" id="WP_013314171.1">
    <property type="nucleotide sequence ID" value="NC_014484.1"/>
</dbReference>
<dbReference type="AlphaFoldDB" id="E0RUB0"/>
<evidence type="ECO:0000256" key="6">
    <source>
        <dbReference type="ARBA" id="ARBA00023136"/>
    </source>
</evidence>
<evidence type="ECO:0000313" key="10">
    <source>
        <dbReference type="Proteomes" id="UP000001296"/>
    </source>
</evidence>
<dbReference type="Proteomes" id="UP000001296">
    <property type="component" value="Chromosome"/>
</dbReference>
<dbReference type="InterPro" id="IPR035906">
    <property type="entry name" value="MetI-like_sf"/>
</dbReference>
<feature type="transmembrane region" description="Helical" evidence="7">
    <location>
        <begin position="307"/>
        <end position="326"/>
    </location>
</feature>
<accession>E0RUB0</accession>
<keyword evidence="3" id="KW-1003">Cell membrane</keyword>
<dbReference type="EMBL" id="CP001698">
    <property type="protein sequence ID" value="ADN02331.1"/>
    <property type="molecule type" value="Genomic_DNA"/>
</dbReference>
<dbReference type="KEGG" id="sta:STHERM_c13910"/>
<organism evidence="9 10">
    <name type="scientific">Winmispira thermophila (strain ATCC 49972 / DSM 6192 / RI 19.B1)</name>
    <name type="common">Spirochaeta thermophila</name>
    <dbReference type="NCBI Taxonomy" id="665571"/>
    <lineage>
        <taxon>Bacteria</taxon>
        <taxon>Pseudomonadati</taxon>
        <taxon>Spirochaetota</taxon>
        <taxon>Spirochaetia</taxon>
        <taxon>Winmispirales</taxon>
        <taxon>Winmispiraceae</taxon>
        <taxon>Winmispira</taxon>
    </lineage>
</organism>
<dbReference type="PANTHER" id="PTHR43744">
    <property type="entry name" value="ABC TRANSPORTER PERMEASE PROTEIN MG189-RELATED-RELATED"/>
    <property type="match status" value="1"/>
</dbReference>
<evidence type="ECO:0000256" key="2">
    <source>
        <dbReference type="ARBA" id="ARBA00022448"/>
    </source>
</evidence>
<keyword evidence="5 7" id="KW-1133">Transmembrane helix</keyword>
<comment type="similarity">
    <text evidence="7">Belongs to the binding-protein-dependent transport system permease family.</text>
</comment>
<dbReference type="PROSITE" id="PS50928">
    <property type="entry name" value="ABC_TM1"/>
    <property type="match status" value="1"/>
</dbReference>
<evidence type="ECO:0000256" key="3">
    <source>
        <dbReference type="ARBA" id="ARBA00022475"/>
    </source>
</evidence>
<dbReference type="GO" id="GO:0055085">
    <property type="term" value="P:transmembrane transport"/>
    <property type="evidence" value="ECO:0007669"/>
    <property type="project" value="InterPro"/>
</dbReference>
<dbReference type="Gene3D" id="1.10.3720.10">
    <property type="entry name" value="MetI-like"/>
    <property type="match status" value="1"/>
</dbReference>
<keyword evidence="4 7" id="KW-0812">Transmembrane</keyword>
<dbReference type="SUPFAM" id="SSF161098">
    <property type="entry name" value="MetI-like"/>
    <property type="match status" value="1"/>
</dbReference>
<feature type="transmembrane region" description="Helical" evidence="7">
    <location>
        <begin position="139"/>
        <end position="158"/>
    </location>
</feature>